<keyword evidence="2" id="KW-1185">Reference proteome</keyword>
<dbReference type="SUPFAM" id="SSF54637">
    <property type="entry name" value="Thioesterase/thiol ester dehydrase-isomerase"/>
    <property type="match status" value="1"/>
</dbReference>
<name>A0A7W6BZ28_9SPHN</name>
<dbReference type="CDD" id="cd00586">
    <property type="entry name" value="4HBT"/>
    <property type="match status" value="1"/>
</dbReference>
<evidence type="ECO:0000313" key="1">
    <source>
        <dbReference type="EMBL" id="MBB3940523.1"/>
    </source>
</evidence>
<dbReference type="EC" id="3.1.2.-" evidence="1"/>
<dbReference type="AlphaFoldDB" id="A0A7W6BZ28"/>
<evidence type="ECO:0000313" key="2">
    <source>
        <dbReference type="Proteomes" id="UP000561459"/>
    </source>
</evidence>
<sequence length="130" mass="14898">MSSFTLSFTAQPDHIDRMGHVNNAVWVQWMEALATAHWEAVAAPEHQAAYVWLVVRHEIDYRGNIREGESTEATTWVEAPPEGARFERRYEFRNAAGKVIVKARTQWAMLDLATERVMRVPKDVSARFLG</sequence>
<dbReference type="GO" id="GO:0016787">
    <property type="term" value="F:hydrolase activity"/>
    <property type="evidence" value="ECO:0007669"/>
    <property type="project" value="UniProtKB-KW"/>
</dbReference>
<comment type="caution">
    <text evidence="1">The sequence shown here is derived from an EMBL/GenBank/DDBJ whole genome shotgun (WGS) entry which is preliminary data.</text>
</comment>
<dbReference type="Gene3D" id="3.10.129.10">
    <property type="entry name" value="Hotdog Thioesterase"/>
    <property type="match status" value="1"/>
</dbReference>
<keyword evidence="1" id="KW-0378">Hydrolase</keyword>
<dbReference type="EMBL" id="JACIDY010000005">
    <property type="protein sequence ID" value="MBB3940523.1"/>
    <property type="molecule type" value="Genomic_DNA"/>
</dbReference>
<dbReference type="Proteomes" id="UP000561459">
    <property type="component" value="Unassembled WGS sequence"/>
</dbReference>
<proteinExistence type="predicted"/>
<protein>
    <submittedName>
        <fullName evidence="1">Acyl-CoA thioester hydrolase</fullName>
        <ecNumber evidence="1">3.1.2.-</ecNumber>
    </submittedName>
</protein>
<gene>
    <name evidence="1" type="ORF">GGR39_002180</name>
</gene>
<dbReference type="RefSeq" id="WP_183617140.1">
    <property type="nucleotide sequence ID" value="NZ_JACIDY010000005.1"/>
</dbReference>
<dbReference type="InterPro" id="IPR029069">
    <property type="entry name" value="HotDog_dom_sf"/>
</dbReference>
<accession>A0A7W6BZ28</accession>
<dbReference type="Pfam" id="PF13279">
    <property type="entry name" value="4HBT_2"/>
    <property type="match status" value="1"/>
</dbReference>
<reference evidence="1 2" key="1">
    <citation type="submission" date="2020-08" db="EMBL/GenBank/DDBJ databases">
        <title>Genomic Encyclopedia of Type Strains, Phase IV (KMG-IV): sequencing the most valuable type-strain genomes for metagenomic binning, comparative biology and taxonomic classification.</title>
        <authorList>
            <person name="Goeker M."/>
        </authorList>
    </citation>
    <scope>NUCLEOTIDE SEQUENCE [LARGE SCALE GENOMIC DNA]</scope>
    <source>
        <strain evidence="1 2">DSM 27568</strain>
    </source>
</reference>
<organism evidence="1 2">
    <name type="scientific">Novosphingobium fluoreni</name>
    <dbReference type="NCBI Taxonomy" id="1391222"/>
    <lineage>
        <taxon>Bacteria</taxon>
        <taxon>Pseudomonadati</taxon>
        <taxon>Pseudomonadota</taxon>
        <taxon>Alphaproteobacteria</taxon>
        <taxon>Sphingomonadales</taxon>
        <taxon>Sphingomonadaceae</taxon>
        <taxon>Novosphingobium</taxon>
    </lineage>
</organism>